<dbReference type="EC" id="4.2.1.1" evidence="4 10"/>
<evidence type="ECO:0000256" key="10">
    <source>
        <dbReference type="RuleBase" id="RU367011"/>
    </source>
</evidence>
<evidence type="ECO:0000256" key="6">
    <source>
        <dbReference type="ARBA" id="ARBA00022723"/>
    </source>
</evidence>
<keyword evidence="10" id="KW-0732">Signal</keyword>
<dbReference type="GeneID" id="98636477"/>
<evidence type="ECO:0000256" key="2">
    <source>
        <dbReference type="ARBA" id="ARBA00002904"/>
    </source>
</evidence>
<evidence type="ECO:0000256" key="3">
    <source>
        <dbReference type="ARBA" id="ARBA00010718"/>
    </source>
</evidence>
<dbReference type="PANTHER" id="PTHR18952:SF265">
    <property type="entry name" value="CARBONIC ANHYDRASE"/>
    <property type="match status" value="1"/>
</dbReference>
<evidence type="ECO:0000256" key="9">
    <source>
        <dbReference type="ARBA" id="ARBA00048348"/>
    </source>
</evidence>
<dbReference type="SUPFAM" id="SSF51069">
    <property type="entry name" value="Carbonic anhydrase"/>
    <property type="match status" value="1"/>
</dbReference>
<comment type="catalytic activity">
    <reaction evidence="9 10">
        <text>hydrogencarbonate + H(+) = CO2 + H2O</text>
        <dbReference type="Rhea" id="RHEA:10748"/>
        <dbReference type="ChEBI" id="CHEBI:15377"/>
        <dbReference type="ChEBI" id="CHEBI:15378"/>
        <dbReference type="ChEBI" id="CHEBI:16526"/>
        <dbReference type="ChEBI" id="CHEBI:17544"/>
        <dbReference type="EC" id="4.2.1.1"/>
    </reaction>
</comment>
<dbReference type="EMBL" id="FQXA01000007">
    <property type="protein sequence ID" value="SHH42892.1"/>
    <property type="molecule type" value="Genomic_DNA"/>
</dbReference>
<protein>
    <recommendedName>
        <fullName evidence="5 10">Carbonic anhydrase</fullName>
        <ecNumber evidence="4 10">4.2.1.1</ecNumber>
    </recommendedName>
</protein>
<evidence type="ECO:0000313" key="13">
    <source>
        <dbReference type="Proteomes" id="UP000184000"/>
    </source>
</evidence>
<accession>A0A1M5SWN2</accession>
<comment type="function">
    <text evidence="2 10">Reversible hydration of carbon dioxide.</text>
</comment>
<evidence type="ECO:0000259" key="11">
    <source>
        <dbReference type="PROSITE" id="PS51144"/>
    </source>
</evidence>
<evidence type="ECO:0000313" key="12">
    <source>
        <dbReference type="EMBL" id="SHH42892.1"/>
    </source>
</evidence>
<evidence type="ECO:0000256" key="7">
    <source>
        <dbReference type="ARBA" id="ARBA00022833"/>
    </source>
</evidence>
<dbReference type="AlphaFoldDB" id="A0A1M5SWN2"/>
<dbReference type="InterPro" id="IPR018338">
    <property type="entry name" value="Carbonic_anhydrase_a-class_CS"/>
</dbReference>
<evidence type="ECO:0000256" key="1">
    <source>
        <dbReference type="ARBA" id="ARBA00001947"/>
    </source>
</evidence>
<dbReference type="Gene3D" id="3.10.200.10">
    <property type="entry name" value="Alpha carbonic anhydrase"/>
    <property type="match status" value="1"/>
</dbReference>
<feature type="chain" id="PRO_5025088649" description="Carbonic anhydrase" evidence="10">
    <location>
        <begin position="20"/>
        <end position="243"/>
    </location>
</feature>
<dbReference type="GO" id="GO:0004089">
    <property type="term" value="F:carbonate dehydratase activity"/>
    <property type="evidence" value="ECO:0007669"/>
    <property type="project" value="UniProtKB-UniRule"/>
</dbReference>
<evidence type="ECO:0000256" key="8">
    <source>
        <dbReference type="ARBA" id="ARBA00023239"/>
    </source>
</evidence>
<dbReference type="InterPro" id="IPR023561">
    <property type="entry name" value="Carbonic_anhydrase_a-class"/>
</dbReference>
<gene>
    <name evidence="12" type="ORF">SAMN02744645_3638</name>
</gene>
<evidence type="ECO:0000256" key="5">
    <source>
        <dbReference type="ARBA" id="ARBA00014628"/>
    </source>
</evidence>
<dbReference type="InterPro" id="IPR001148">
    <property type="entry name" value="CA_dom"/>
</dbReference>
<evidence type="ECO:0000256" key="4">
    <source>
        <dbReference type="ARBA" id="ARBA00012925"/>
    </source>
</evidence>
<dbReference type="CDD" id="cd03124">
    <property type="entry name" value="alpha_CA_prokaryotic_like"/>
    <property type="match status" value="1"/>
</dbReference>
<dbReference type="RefSeq" id="WP_073302687.1">
    <property type="nucleotide sequence ID" value="NZ_FQXA01000007.1"/>
</dbReference>
<feature type="domain" description="Alpha-carbonic anhydrase" evidence="11">
    <location>
        <begin position="24"/>
        <end position="243"/>
    </location>
</feature>
<dbReference type="InterPro" id="IPR036398">
    <property type="entry name" value="CA_dom_sf"/>
</dbReference>
<dbReference type="SMART" id="SM01057">
    <property type="entry name" value="Carb_anhydrase"/>
    <property type="match status" value="1"/>
</dbReference>
<feature type="signal peptide" evidence="10">
    <location>
        <begin position="1"/>
        <end position="19"/>
    </location>
</feature>
<keyword evidence="7 10" id="KW-0862">Zinc</keyword>
<proteinExistence type="inferred from homology"/>
<dbReference type="Pfam" id="PF00194">
    <property type="entry name" value="Carb_anhydrase"/>
    <property type="match status" value="1"/>
</dbReference>
<organism evidence="12 13">
    <name type="scientific">Stutzerimonas xanthomarina DSM 18231</name>
    <dbReference type="NCBI Taxonomy" id="1403346"/>
    <lineage>
        <taxon>Bacteria</taxon>
        <taxon>Pseudomonadati</taxon>
        <taxon>Pseudomonadota</taxon>
        <taxon>Gammaproteobacteria</taxon>
        <taxon>Pseudomonadales</taxon>
        <taxon>Pseudomonadaceae</taxon>
        <taxon>Stutzerimonas</taxon>
    </lineage>
</organism>
<sequence>MKRAALGLGVLLACANATAVTPGTHWGYSGEAGPENWAKLTPEFSACGGKNQAPVDLSGLVEAELTPLQLSYTAGASKVVNLGHTVQVVYEPGSHLTLDGKDYELLQFHFHMPSENLIEGQSYPLEGHLVHADKDGNLAVLALMFKAGEHNAALARLWDKPPADGQTQQIAPMANVTALLPDDLDYYRFSGSLTTPPCTEGVRWLVLKQPLVASKQQINALTKAVGHANNRPPQPLNSRVVLQ</sequence>
<comment type="cofactor">
    <cofactor evidence="1 10">
        <name>Zn(2+)</name>
        <dbReference type="ChEBI" id="CHEBI:29105"/>
    </cofactor>
</comment>
<comment type="similarity">
    <text evidence="3 10">Belongs to the alpha-carbonic anhydrase family.</text>
</comment>
<keyword evidence="6 10" id="KW-0479">Metal-binding</keyword>
<name>A0A1M5SWN2_9GAMM</name>
<dbReference type="Proteomes" id="UP000184000">
    <property type="component" value="Unassembled WGS sequence"/>
</dbReference>
<dbReference type="InterPro" id="IPR041891">
    <property type="entry name" value="Alpha_CA_prokaryot-like"/>
</dbReference>
<keyword evidence="8 10" id="KW-0456">Lyase</keyword>
<dbReference type="PANTHER" id="PTHR18952">
    <property type="entry name" value="CARBONIC ANHYDRASE"/>
    <property type="match status" value="1"/>
</dbReference>
<reference evidence="12 13" key="1">
    <citation type="submission" date="2016-11" db="EMBL/GenBank/DDBJ databases">
        <authorList>
            <person name="Jaros S."/>
            <person name="Januszkiewicz K."/>
            <person name="Wedrychowicz H."/>
        </authorList>
    </citation>
    <scope>NUCLEOTIDE SEQUENCE [LARGE SCALE GENOMIC DNA]</scope>
    <source>
        <strain evidence="12 13">DSM 18231</strain>
    </source>
</reference>
<dbReference type="GO" id="GO:0008270">
    <property type="term" value="F:zinc ion binding"/>
    <property type="evidence" value="ECO:0007669"/>
    <property type="project" value="UniProtKB-UniRule"/>
</dbReference>
<dbReference type="PROSITE" id="PS51144">
    <property type="entry name" value="ALPHA_CA_2"/>
    <property type="match status" value="1"/>
</dbReference>
<dbReference type="PROSITE" id="PS00162">
    <property type="entry name" value="ALPHA_CA_1"/>
    <property type="match status" value="1"/>
</dbReference>